<keyword evidence="2" id="KW-1185">Reference proteome</keyword>
<dbReference type="AlphaFoldDB" id="D2VL02"/>
<dbReference type="GeneID" id="8851757"/>
<dbReference type="RefSeq" id="XP_002675280.1">
    <property type="nucleotide sequence ID" value="XM_002675234.1"/>
</dbReference>
<dbReference type="VEuPathDB" id="AmoebaDB:NAEGRDRAFT_69613"/>
<dbReference type="Proteomes" id="UP000006671">
    <property type="component" value="Unassembled WGS sequence"/>
</dbReference>
<dbReference type="KEGG" id="ngr:NAEGRDRAFT_69613"/>
<organism evidence="2">
    <name type="scientific">Naegleria gruberi</name>
    <name type="common">Amoeba</name>
    <dbReference type="NCBI Taxonomy" id="5762"/>
    <lineage>
        <taxon>Eukaryota</taxon>
        <taxon>Discoba</taxon>
        <taxon>Heterolobosea</taxon>
        <taxon>Tetramitia</taxon>
        <taxon>Eutetramitia</taxon>
        <taxon>Vahlkampfiidae</taxon>
        <taxon>Naegleria</taxon>
    </lineage>
</organism>
<protein>
    <submittedName>
        <fullName evidence="1">Predicted protein</fullName>
    </submittedName>
</protein>
<reference evidence="1 2" key="1">
    <citation type="journal article" date="2010" name="Cell">
        <title>The genome of Naegleria gruberi illuminates early eukaryotic versatility.</title>
        <authorList>
            <person name="Fritz-Laylin L.K."/>
            <person name="Prochnik S.E."/>
            <person name="Ginger M.L."/>
            <person name="Dacks J.B."/>
            <person name="Carpenter M.L."/>
            <person name="Field M.C."/>
            <person name="Kuo A."/>
            <person name="Paredez A."/>
            <person name="Chapman J."/>
            <person name="Pham J."/>
            <person name="Shu S."/>
            <person name="Neupane R."/>
            <person name="Cipriano M."/>
            <person name="Mancuso J."/>
            <person name="Tu H."/>
            <person name="Salamov A."/>
            <person name="Lindquist E."/>
            <person name="Shapiro H."/>
            <person name="Lucas S."/>
            <person name="Grigoriev I.V."/>
            <person name="Cande W.Z."/>
            <person name="Fulton C."/>
            <person name="Rokhsar D.S."/>
            <person name="Dawson S.C."/>
        </authorList>
    </citation>
    <scope>NUCLEOTIDE SEQUENCE [LARGE SCALE GENOMIC DNA]</scope>
    <source>
        <strain evidence="1 2">NEG-M</strain>
    </source>
</reference>
<dbReference type="InParanoid" id="D2VL02"/>
<proteinExistence type="predicted"/>
<dbReference type="EMBL" id="GG738879">
    <property type="protein sequence ID" value="EFC42536.1"/>
    <property type="molecule type" value="Genomic_DNA"/>
</dbReference>
<name>D2VL02_NAEGR</name>
<evidence type="ECO:0000313" key="2">
    <source>
        <dbReference type="Proteomes" id="UP000006671"/>
    </source>
</evidence>
<sequence length="280" mass="32680">MHKLQNTLKFASCLKKQHFQSYQLLKTRGWRRNMSGTIPRIIDHKEIDDSDWKSLFQKEPSAFTKLHSGMKSDGLIYMIGLRGGNDNNLAITGRSREFFDIDNRGFVLLSEISDSTNQKAKVFSREEIPFKLENLRETDTSLQEVYLSMDNDVGFTIDILAFDVYESVESIQVFYFNENSKQAIINSIEKYKAEIQEVVNQGFKSDGLIPRDAFYSQGYPHKFIELLQNRVQYHRVSNFYQLPIPPIYEKSKQSNRNHLIICGLLMIFLLFQVKKEFSTK</sequence>
<evidence type="ECO:0000313" key="1">
    <source>
        <dbReference type="EMBL" id="EFC42536.1"/>
    </source>
</evidence>
<gene>
    <name evidence="1" type="ORF">NAEGRDRAFT_69613</name>
</gene>
<accession>D2VL02</accession>